<comment type="similarity">
    <text evidence="6">Belongs to the HepT RNase toxin family.</text>
</comment>
<proteinExistence type="inferred from homology"/>
<accession>A0A7T0PW86</accession>
<dbReference type="GO" id="GO:0004540">
    <property type="term" value="F:RNA nuclease activity"/>
    <property type="evidence" value="ECO:0007669"/>
    <property type="project" value="InterPro"/>
</dbReference>
<organism evidence="7 8">
    <name type="scientific">Actinomyces respiraculi</name>
    <dbReference type="NCBI Taxonomy" id="2744574"/>
    <lineage>
        <taxon>Bacteria</taxon>
        <taxon>Bacillati</taxon>
        <taxon>Actinomycetota</taxon>
        <taxon>Actinomycetes</taxon>
        <taxon>Actinomycetales</taxon>
        <taxon>Actinomycetaceae</taxon>
        <taxon>Actinomyces</taxon>
    </lineage>
</organism>
<keyword evidence="5" id="KW-0378">Hydrolase</keyword>
<dbReference type="PANTHER" id="PTHR34139:SF1">
    <property type="entry name" value="RNASE MJ1380-RELATED"/>
    <property type="match status" value="1"/>
</dbReference>
<keyword evidence="4" id="KW-0547">Nucleotide-binding</keyword>
<keyword evidence="8" id="KW-1185">Reference proteome</keyword>
<evidence type="ECO:0000256" key="2">
    <source>
        <dbReference type="ARBA" id="ARBA00022649"/>
    </source>
</evidence>
<name>A0A7T0PW86_9ACTO</name>
<dbReference type="EMBL" id="CP063989">
    <property type="protein sequence ID" value="QPL05258.1"/>
    <property type="molecule type" value="Genomic_DNA"/>
</dbReference>
<dbReference type="Proteomes" id="UP000594637">
    <property type="component" value="Chromosome"/>
</dbReference>
<keyword evidence="1" id="KW-0597">Phosphoprotein</keyword>
<reference evidence="7 8" key="1">
    <citation type="submission" date="2020-11" db="EMBL/GenBank/DDBJ databases">
        <title>Actinomyces sp. ZJ750.</title>
        <authorList>
            <person name="Zhou J."/>
        </authorList>
    </citation>
    <scope>NUCLEOTIDE SEQUENCE [LARGE SCALE GENOMIC DNA]</scope>
    <source>
        <strain evidence="7 8">ZJ750</strain>
    </source>
</reference>
<evidence type="ECO:0000256" key="5">
    <source>
        <dbReference type="ARBA" id="ARBA00022801"/>
    </source>
</evidence>
<dbReference type="RefSeq" id="WP_166857196.1">
    <property type="nucleotide sequence ID" value="NZ_CP063989.1"/>
</dbReference>
<gene>
    <name evidence="7" type="ORF">ID810_11160</name>
</gene>
<dbReference type="InterPro" id="IPR037038">
    <property type="entry name" value="HepT-like_sf"/>
</dbReference>
<dbReference type="Gene3D" id="1.20.120.580">
    <property type="entry name" value="bsu32300-like"/>
    <property type="match status" value="1"/>
</dbReference>
<evidence type="ECO:0000256" key="4">
    <source>
        <dbReference type="ARBA" id="ARBA00022741"/>
    </source>
</evidence>
<protein>
    <submittedName>
        <fullName evidence="7">DUF86 domain-containing protein</fullName>
    </submittedName>
</protein>
<dbReference type="InterPro" id="IPR051813">
    <property type="entry name" value="HepT_RNase_toxin"/>
</dbReference>
<evidence type="ECO:0000256" key="3">
    <source>
        <dbReference type="ARBA" id="ARBA00022722"/>
    </source>
</evidence>
<dbReference type="GO" id="GO:0016787">
    <property type="term" value="F:hydrolase activity"/>
    <property type="evidence" value="ECO:0007669"/>
    <property type="project" value="UniProtKB-KW"/>
</dbReference>
<evidence type="ECO:0000313" key="8">
    <source>
        <dbReference type="Proteomes" id="UP000594637"/>
    </source>
</evidence>
<keyword evidence="3" id="KW-0540">Nuclease</keyword>
<keyword evidence="2" id="KW-1277">Toxin-antitoxin system</keyword>
<dbReference type="AlphaFoldDB" id="A0A7T0PW86"/>
<evidence type="ECO:0000256" key="1">
    <source>
        <dbReference type="ARBA" id="ARBA00022553"/>
    </source>
</evidence>
<dbReference type="Pfam" id="PF01934">
    <property type="entry name" value="HepT-like"/>
    <property type="match status" value="1"/>
</dbReference>
<dbReference type="PANTHER" id="PTHR34139">
    <property type="entry name" value="UPF0331 PROTEIN MJ0127"/>
    <property type="match status" value="1"/>
</dbReference>
<evidence type="ECO:0000313" key="7">
    <source>
        <dbReference type="EMBL" id="QPL05258.1"/>
    </source>
</evidence>
<dbReference type="GO" id="GO:0110001">
    <property type="term" value="C:toxin-antitoxin complex"/>
    <property type="evidence" value="ECO:0007669"/>
    <property type="project" value="InterPro"/>
</dbReference>
<sequence>MHPDSAALLWDARSAATAISHFIAGVDRSDYLEDALRRRAVEREFEIAGEALGRLRHIDPSTAARVPRLAEAVGMRNILIHGYATVVDERVYDTAVSDIPDLIDALTLLLAEAGSATPPTS</sequence>
<evidence type="ECO:0000256" key="6">
    <source>
        <dbReference type="ARBA" id="ARBA00024207"/>
    </source>
</evidence>
<dbReference type="KEGG" id="arep:ID810_11160"/>
<dbReference type="GO" id="GO:0000166">
    <property type="term" value="F:nucleotide binding"/>
    <property type="evidence" value="ECO:0007669"/>
    <property type="project" value="UniProtKB-KW"/>
</dbReference>
<dbReference type="InterPro" id="IPR008201">
    <property type="entry name" value="HepT-like"/>
</dbReference>